<dbReference type="Pfam" id="PF00293">
    <property type="entry name" value="NUDIX"/>
    <property type="match status" value="1"/>
</dbReference>
<proteinExistence type="predicted"/>
<keyword evidence="5" id="KW-1185">Reference proteome</keyword>
<sequence>MKIDFYEIGKVEDENLEFAIISSRYKNEWILAKHKERTTWEIPGGHREKGEDINYTAKRELYEETGALKYNIEPVFDYSVTIDNVKSYGRMFYAEVFELGKLPELEIEKIQLFNELPSSLTYPLIQPYLQEKVIEYLKKY</sequence>
<dbReference type="InterPro" id="IPR020084">
    <property type="entry name" value="NUDIX_hydrolase_CS"/>
</dbReference>
<name>A0ABS6EEY5_9CLOT</name>
<evidence type="ECO:0000313" key="5">
    <source>
        <dbReference type="Proteomes" id="UP000726170"/>
    </source>
</evidence>
<comment type="cofactor">
    <cofactor evidence="1">
        <name>Mg(2+)</name>
        <dbReference type="ChEBI" id="CHEBI:18420"/>
    </cofactor>
</comment>
<gene>
    <name evidence="4" type="ORF">KQI86_05520</name>
</gene>
<dbReference type="CDD" id="cd04665">
    <property type="entry name" value="NUDIX_RppH"/>
    <property type="match status" value="1"/>
</dbReference>
<organism evidence="4 5">
    <name type="scientific">Clostridium mobile</name>
    <dbReference type="NCBI Taxonomy" id="2841512"/>
    <lineage>
        <taxon>Bacteria</taxon>
        <taxon>Bacillati</taxon>
        <taxon>Bacillota</taxon>
        <taxon>Clostridia</taxon>
        <taxon>Eubacteriales</taxon>
        <taxon>Clostridiaceae</taxon>
        <taxon>Clostridium</taxon>
    </lineage>
</organism>
<keyword evidence="2" id="KW-0378">Hydrolase</keyword>
<feature type="domain" description="Nudix hydrolase" evidence="3">
    <location>
        <begin position="13"/>
        <end position="133"/>
    </location>
</feature>
<dbReference type="PROSITE" id="PS00893">
    <property type="entry name" value="NUDIX_BOX"/>
    <property type="match status" value="1"/>
</dbReference>
<evidence type="ECO:0000259" key="3">
    <source>
        <dbReference type="PROSITE" id="PS51462"/>
    </source>
</evidence>
<dbReference type="PROSITE" id="PS51462">
    <property type="entry name" value="NUDIX"/>
    <property type="match status" value="1"/>
</dbReference>
<reference evidence="4 5" key="1">
    <citation type="submission" date="2021-06" db="EMBL/GenBank/DDBJ databases">
        <authorList>
            <person name="Sun Q."/>
            <person name="Li D."/>
        </authorList>
    </citation>
    <scope>NUCLEOTIDE SEQUENCE [LARGE SCALE GENOMIC DNA]</scope>
    <source>
        <strain evidence="4 5">MSJ-11</strain>
    </source>
</reference>
<evidence type="ECO:0000256" key="1">
    <source>
        <dbReference type="ARBA" id="ARBA00001946"/>
    </source>
</evidence>
<dbReference type="PANTHER" id="PTHR43046:SF14">
    <property type="entry name" value="MUTT_NUDIX FAMILY PROTEIN"/>
    <property type="match status" value="1"/>
</dbReference>
<dbReference type="Proteomes" id="UP000726170">
    <property type="component" value="Unassembled WGS sequence"/>
</dbReference>
<protein>
    <submittedName>
        <fullName evidence="4">NUDIX domain-containing protein</fullName>
    </submittedName>
</protein>
<evidence type="ECO:0000256" key="2">
    <source>
        <dbReference type="ARBA" id="ARBA00022801"/>
    </source>
</evidence>
<dbReference type="EMBL" id="JAHLQF010000001">
    <property type="protein sequence ID" value="MBU5483782.1"/>
    <property type="molecule type" value="Genomic_DNA"/>
</dbReference>
<comment type="caution">
    <text evidence="4">The sequence shown here is derived from an EMBL/GenBank/DDBJ whole genome shotgun (WGS) entry which is preliminary data.</text>
</comment>
<dbReference type="RefSeq" id="WP_216438135.1">
    <property type="nucleotide sequence ID" value="NZ_JAHLQF010000001.1"/>
</dbReference>
<dbReference type="InterPro" id="IPR000086">
    <property type="entry name" value="NUDIX_hydrolase_dom"/>
</dbReference>
<dbReference type="InterPro" id="IPR014078">
    <property type="entry name" value="Nudix_YtkD"/>
</dbReference>
<evidence type="ECO:0000313" key="4">
    <source>
        <dbReference type="EMBL" id="MBU5483782.1"/>
    </source>
</evidence>
<dbReference type="PANTHER" id="PTHR43046">
    <property type="entry name" value="GDP-MANNOSE MANNOSYL HYDROLASE"/>
    <property type="match status" value="1"/>
</dbReference>
<accession>A0ABS6EEY5</accession>